<keyword evidence="1" id="KW-0812">Transmembrane</keyword>
<feature type="transmembrane region" description="Helical" evidence="1">
    <location>
        <begin position="266"/>
        <end position="284"/>
    </location>
</feature>
<accession>A0A7S4K6Y8</accession>
<sequence length="639" mass="71271">MQTHDRFSREMGRNTLCEVLFWPNHSVWEGKKSFIVGWEDTQGSGSKGLRDKRGDGARILICAFLIEAVTSRSEEGSGVSRDDLQQSLSLLSEHRTCLKNGRCQSKNGLGCCWACSKYRALKILGIWDPHLSGENVSIGLPQFTTASHCQQLVLYQSCGGIHSLKHYCHKEKRAAGFAHLGAFQVALARISEAECVEEELKLILRSDDALLYSSHLGPKVTMRDDLKSGDSEILTRSCRLRKFCSAWSLSFLHWNGHCSRRMSSNGASPIFFSHVPLIYALYLFRNMGKHGPSSGKIVSPRTVHARSSLKKVYSAVLAAFDGTIGFAVGLTVALNADRVHSACVALWDLLHRRLLRDNIGWLETFPVGFKLNVPLTRNMGREILVVMEVYEWSTSALLGSTARQKTAIIVLGIMGMVFGFVMLSALIFDLVRVFTLHISVISKVFSKMHKTQLQALSSLWKLFRGKKQNILRSRTDTLEYDSMQLLLGTVLFTIFLFLFTTIVVYYTFFTAVNLCVGVFVAAIWLALVAVQSFPLGKLFSQVYNPMVTSDMVYVEPLSEEEQGDLVGLLRMEAFGCDCARKLVSVPQSKSSILSEAYSARVRIFVAHTLTYLLSMLSGCSSSMAYACLKDASAFYEEEM</sequence>
<feature type="transmembrane region" description="Helical" evidence="1">
    <location>
        <begin position="312"/>
        <end position="334"/>
    </location>
</feature>
<name>A0A7S4K6Y8_9STRA</name>
<feature type="transmembrane region" description="Helical" evidence="1">
    <location>
        <begin position="407"/>
        <end position="428"/>
    </location>
</feature>
<evidence type="ECO:0000256" key="1">
    <source>
        <dbReference type="SAM" id="Phobius"/>
    </source>
</evidence>
<feature type="transmembrane region" description="Helical" evidence="1">
    <location>
        <begin position="485"/>
        <end position="505"/>
    </location>
</feature>
<dbReference type="GO" id="GO:0005783">
    <property type="term" value="C:endoplasmic reticulum"/>
    <property type="evidence" value="ECO:0007669"/>
    <property type="project" value="TreeGrafter"/>
</dbReference>
<dbReference type="PANTHER" id="PTHR21329">
    <property type="entry name" value="PHOSPHATIDYLINOSITOL N-ACETYLGLUCOSAMINYLTRANSFERASE SUBUNIT Q-RELATED"/>
    <property type="match status" value="1"/>
</dbReference>
<keyword evidence="1" id="KW-1133">Transmembrane helix</keyword>
<keyword evidence="1" id="KW-0472">Membrane</keyword>
<dbReference type="AlphaFoldDB" id="A0A7S4K6Y8"/>
<dbReference type="GO" id="GO:0006506">
    <property type="term" value="P:GPI anchor biosynthetic process"/>
    <property type="evidence" value="ECO:0007669"/>
    <property type="project" value="InterPro"/>
</dbReference>
<dbReference type="PANTHER" id="PTHR21329:SF3">
    <property type="entry name" value="PHOSPHATIDYLINOSITOL N-ACETYLGLUCOSAMINYLTRANSFERASE SUBUNIT Q"/>
    <property type="match status" value="1"/>
</dbReference>
<gene>
    <name evidence="2" type="ORF">OAUR00152_LOCUS39809</name>
</gene>
<proteinExistence type="predicted"/>
<dbReference type="GO" id="GO:0016020">
    <property type="term" value="C:membrane"/>
    <property type="evidence" value="ECO:0007669"/>
    <property type="project" value="InterPro"/>
</dbReference>
<dbReference type="Pfam" id="PF05024">
    <property type="entry name" value="Gpi1"/>
    <property type="match status" value="1"/>
</dbReference>
<dbReference type="InterPro" id="IPR007720">
    <property type="entry name" value="PigQ/GPI1"/>
</dbReference>
<organism evidence="2">
    <name type="scientific">Odontella aurita</name>
    <dbReference type="NCBI Taxonomy" id="265563"/>
    <lineage>
        <taxon>Eukaryota</taxon>
        <taxon>Sar</taxon>
        <taxon>Stramenopiles</taxon>
        <taxon>Ochrophyta</taxon>
        <taxon>Bacillariophyta</taxon>
        <taxon>Mediophyceae</taxon>
        <taxon>Biddulphiophycidae</taxon>
        <taxon>Eupodiscales</taxon>
        <taxon>Odontellaceae</taxon>
        <taxon>Odontella</taxon>
    </lineage>
</organism>
<feature type="transmembrane region" description="Helical" evidence="1">
    <location>
        <begin position="511"/>
        <end position="530"/>
    </location>
</feature>
<dbReference type="EMBL" id="HBKQ01058223">
    <property type="protein sequence ID" value="CAE2284927.1"/>
    <property type="molecule type" value="Transcribed_RNA"/>
</dbReference>
<evidence type="ECO:0000313" key="2">
    <source>
        <dbReference type="EMBL" id="CAE2284927.1"/>
    </source>
</evidence>
<reference evidence="2" key="1">
    <citation type="submission" date="2021-01" db="EMBL/GenBank/DDBJ databases">
        <authorList>
            <person name="Corre E."/>
            <person name="Pelletier E."/>
            <person name="Niang G."/>
            <person name="Scheremetjew M."/>
            <person name="Finn R."/>
            <person name="Kale V."/>
            <person name="Holt S."/>
            <person name="Cochrane G."/>
            <person name="Meng A."/>
            <person name="Brown T."/>
            <person name="Cohen L."/>
        </authorList>
    </citation>
    <scope>NUCLEOTIDE SEQUENCE</scope>
    <source>
        <strain evidence="2">Isolate 1302-5</strain>
    </source>
</reference>
<protein>
    <submittedName>
        <fullName evidence="2">Uncharacterized protein</fullName>
    </submittedName>
</protein>